<feature type="transmembrane region" description="Helical" evidence="2">
    <location>
        <begin position="87"/>
        <end position="109"/>
    </location>
</feature>
<protein>
    <submittedName>
        <fullName evidence="3">Uncharacterized protein</fullName>
    </submittedName>
</protein>
<reference evidence="3 4" key="1">
    <citation type="submission" date="2018-06" db="EMBL/GenBank/DDBJ databases">
        <authorList>
            <consortium name="Pathogen Informatics"/>
            <person name="Doyle S."/>
        </authorList>
    </citation>
    <scope>NUCLEOTIDE SEQUENCE [LARGE SCALE GENOMIC DNA]</scope>
    <source>
        <strain evidence="3 4">NCTC1934</strain>
    </source>
</reference>
<dbReference type="STRING" id="1406858.GCA_000710895_03969"/>
<sequence>MNNDDRPSGTGIPPAVSPFDENPTEVQNVWPRPETSPGARSPDIPQPPAPPPIAPPPAGPVGYPPPYVHPAFPPQYPAAPPPRSRRWIWVTLAVTIVLVAAAISATYVLTRPEPIALAVDDCVSILDKDNPVEYTCGQINAAYRIVARENVVYPVESACMKYDDATRAVLDDADQGSDPDTVLCLAPTRVNSADPGAIETGDCVKVTDGGATVTRVACAPESGVAEVLAIRLHTKVPVTDRACHDVPRVRQAFAYSSLGGRALVLCVRAANLSSTGNAEPGDCVNENMTSIVACTLPEAAERVLTVRVQHTEPVAPECLGVTGATGFTMNSHGTTDLVVALCVGPVDDADVGYAMAGDCVIPPDEGNDFRATKADCSDPAASVRVTSRHDTDTAECPGDYVARMTRKPGVTNGMTLCFTSN</sequence>
<proteinExistence type="predicted"/>
<evidence type="ECO:0000256" key="2">
    <source>
        <dbReference type="SAM" id="Phobius"/>
    </source>
</evidence>
<keyword evidence="2" id="KW-0812">Transmembrane</keyword>
<dbReference type="RefSeq" id="WP_115061621.1">
    <property type="nucleotide sequence ID" value="NZ_UGRY01000003.1"/>
</dbReference>
<name>A0A379JFL9_9NOCA</name>
<dbReference type="Proteomes" id="UP000255467">
    <property type="component" value="Unassembled WGS sequence"/>
</dbReference>
<accession>A0A379JFL9</accession>
<feature type="region of interest" description="Disordered" evidence="1">
    <location>
        <begin position="1"/>
        <end position="58"/>
    </location>
</feature>
<dbReference type="EMBL" id="UGRY01000003">
    <property type="protein sequence ID" value="SUD47439.1"/>
    <property type="molecule type" value="Genomic_DNA"/>
</dbReference>
<organism evidence="3 4">
    <name type="scientific">Nocardia otitidiscaviarum</name>
    <dbReference type="NCBI Taxonomy" id="1823"/>
    <lineage>
        <taxon>Bacteria</taxon>
        <taxon>Bacillati</taxon>
        <taxon>Actinomycetota</taxon>
        <taxon>Actinomycetes</taxon>
        <taxon>Mycobacteriales</taxon>
        <taxon>Nocardiaceae</taxon>
        <taxon>Nocardia</taxon>
    </lineage>
</organism>
<keyword evidence="4" id="KW-1185">Reference proteome</keyword>
<feature type="compositionally biased region" description="Pro residues" evidence="1">
    <location>
        <begin position="44"/>
        <end position="58"/>
    </location>
</feature>
<evidence type="ECO:0000256" key="1">
    <source>
        <dbReference type="SAM" id="MobiDB-lite"/>
    </source>
</evidence>
<dbReference type="OrthoDB" id="4524565at2"/>
<evidence type="ECO:0000313" key="4">
    <source>
        <dbReference type="Proteomes" id="UP000255467"/>
    </source>
</evidence>
<dbReference type="AlphaFoldDB" id="A0A379JFL9"/>
<gene>
    <name evidence="3" type="ORF">NCTC1934_04750</name>
</gene>
<evidence type="ECO:0000313" key="3">
    <source>
        <dbReference type="EMBL" id="SUD47439.1"/>
    </source>
</evidence>
<keyword evidence="2" id="KW-1133">Transmembrane helix</keyword>
<keyword evidence="2" id="KW-0472">Membrane</keyword>